<dbReference type="Pfam" id="PF14504">
    <property type="entry name" value="CAP_assoc_N"/>
    <property type="match status" value="1"/>
</dbReference>
<dbReference type="Gene3D" id="3.40.33.10">
    <property type="entry name" value="CAP"/>
    <property type="match status" value="1"/>
</dbReference>
<dbReference type="EMBL" id="JBFDTB010000052">
    <property type="protein sequence ID" value="MEW3467850.1"/>
    <property type="molecule type" value="Genomic_DNA"/>
</dbReference>
<dbReference type="GeneID" id="91576334"/>
<dbReference type="RefSeq" id="WP_005235750.1">
    <property type="nucleotide sequence ID" value="NZ_JARJAP010000024.1"/>
</dbReference>
<dbReference type="InterPro" id="IPR035940">
    <property type="entry name" value="CAP_sf"/>
</dbReference>
<sequence>MKRRGLLFCGLFVLALIIVYLQPVFMQNASDSRVTIENPIKAPTNMNYEPIAAQGLAELIGEPVSDFEEVYGLPVQTYRSGYEFEIRVYNQLDDQQYVEINTDGESVQAIKVIGAGGSSLAPFTMGMTLTDLTELTMIYPNFTLTQNDRAISFELMEEDMNYRPLVAFDNGTFAVLFFDQETAQLQAVTYLDQTTLLKLAPYPLTEGQRPLFQVSQTIDQAQANLEKETLAFVIIDKIRQQIGLDSFSQDTQTHQEAAGLLFNLTNNLSDYLTSQRIHSYQRALSSEKTSNFVLSNDEWRELLAEKELEASASIFEAPVYDPTFTILSWFSNPRFTERLTHEQSEKIGIAFSEANMVVLVQEDVEGTEDSTSDDLR</sequence>
<evidence type="ECO:0000313" key="3">
    <source>
        <dbReference type="Proteomes" id="UP001554047"/>
    </source>
</evidence>
<gene>
    <name evidence="2" type="ORF">AB1I55_17280</name>
</gene>
<name>A0ABV3MHC3_9ENTE</name>
<dbReference type="InterPro" id="IPR029410">
    <property type="entry name" value="CAP_assoc"/>
</dbReference>
<protein>
    <submittedName>
        <fullName evidence="2">CAP-associated domain-containing protein</fullName>
    </submittedName>
</protein>
<organism evidence="2 3">
    <name type="scientific">Enterococcus entomosocium</name>
    <dbReference type="NCBI Taxonomy" id="3034352"/>
    <lineage>
        <taxon>Bacteria</taxon>
        <taxon>Bacillati</taxon>
        <taxon>Bacillota</taxon>
        <taxon>Bacilli</taxon>
        <taxon>Lactobacillales</taxon>
        <taxon>Enterococcaceae</taxon>
        <taxon>Enterococcus</taxon>
    </lineage>
</organism>
<comment type="caution">
    <text evidence="2">The sequence shown here is derived from an EMBL/GenBank/DDBJ whole genome shotgun (WGS) entry which is preliminary data.</text>
</comment>
<reference evidence="2 3" key="1">
    <citation type="submission" date="2024-05" db="EMBL/GenBank/DDBJ databases">
        <title>Human gut microbiome strain richness.</title>
        <authorList>
            <person name="Chen-Liaw A."/>
        </authorList>
    </citation>
    <scope>NUCLEOTIDE SEQUENCE [LARGE SCALE GENOMIC DNA]</scope>
    <source>
        <strain evidence="2 3">J1100102st1_G3_J1100102_180507</strain>
    </source>
</reference>
<evidence type="ECO:0000259" key="1">
    <source>
        <dbReference type="Pfam" id="PF14504"/>
    </source>
</evidence>
<accession>A0ABV3MHC3</accession>
<feature type="domain" description="CAP-associated" evidence="1">
    <location>
        <begin position="60"/>
        <end position="202"/>
    </location>
</feature>
<evidence type="ECO:0000313" key="2">
    <source>
        <dbReference type="EMBL" id="MEW3467850.1"/>
    </source>
</evidence>
<proteinExistence type="predicted"/>
<keyword evidence="3" id="KW-1185">Reference proteome</keyword>
<dbReference type="Proteomes" id="UP001554047">
    <property type="component" value="Unassembled WGS sequence"/>
</dbReference>